<evidence type="ECO:0000256" key="1">
    <source>
        <dbReference type="ARBA" id="ARBA00002672"/>
    </source>
</evidence>
<feature type="transmembrane region" description="Helical" evidence="10">
    <location>
        <begin position="63"/>
        <end position="80"/>
    </location>
</feature>
<dbReference type="GO" id="GO:0034257">
    <property type="term" value="F:nicotinamide riboside transmembrane transporter activity"/>
    <property type="evidence" value="ECO:0007669"/>
    <property type="project" value="InterPro"/>
</dbReference>
<gene>
    <name evidence="11" type="ORF">E6Q51_02815</name>
</gene>
<sequence length="203" mass="23336">MIQDNFQPIVTAFQQMSGWETAAALMGVAYILLAAKESQWCWLFAFFSTLVYTALFWHDQLPMQALLNFYYMGMAIYGFWAWHRHGKQTDTLHISRWPWLWHIGFIAVGIVVSAGVSAYLQKTGQSQSPVLDAYTTVFSMMNTWLIARKVLENWLYWAVIDGAATLLYVQTGYYATAALFVLNTILAIVGFISWVKLYRQQTK</sequence>
<proteinExistence type="inferred from homology"/>
<feature type="transmembrane region" description="Helical" evidence="10">
    <location>
        <begin position="40"/>
        <end position="57"/>
    </location>
</feature>
<feature type="transmembrane region" description="Helical" evidence="10">
    <location>
        <begin position="100"/>
        <end position="119"/>
    </location>
</feature>
<feature type="transmembrane region" description="Helical" evidence="10">
    <location>
        <begin position="154"/>
        <end position="171"/>
    </location>
</feature>
<keyword evidence="9 10" id="KW-0472">Membrane</keyword>
<evidence type="ECO:0000256" key="6">
    <source>
        <dbReference type="ARBA" id="ARBA00022475"/>
    </source>
</evidence>
<evidence type="ECO:0000256" key="10">
    <source>
        <dbReference type="SAM" id="Phobius"/>
    </source>
</evidence>
<evidence type="ECO:0000256" key="8">
    <source>
        <dbReference type="ARBA" id="ARBA00022989"/>
    </source>
</evidence>
<accession>A0A5C7WJZ0</accession>
<dbReference type="GO" id="GO:0005886">
    <property type="term" value="C:plasma membrane"/>
    <property type="evidence" value="ECO:0007669"/>
    <property type="project" value="UniProtKB-SubCell"/>
</dbReference>
<keyword evidence="8 10" id="KW-1133">Transmembrane helix</keyword>
<dbReference type="PANTHER" id="PTHR36122">
    <property type="entry name" value="NICOTINAMIDE RIBOSIDE TRANSPORTER PNUC"/>
    <property type="match status" value="1"/>
</dbReference>
<feature type="transmembrane region" description="Helical" evidence="10">
    <location>
        <begin position="12"/>
        <end position="33"/>
    </location>
</feature>
<keyword evidence="5" id="KW-0813">Transport</keyword>
<evidence type="ECO:0000313" key="11">
    <source>
        <dbReference type="EMBL" id="TXI37660.1"/>
    </source>
</evidence>
<evidence type="ECO:0000256" key="7">
    <source>
        <dbReference type="ARBA" id="ARBA00022692"/>
    </source>
</evidence>
<dbReference type="STRING" id="1122236.GCA_000378225_00621"/>
<evidence type="ECO:0000256" key="5">
    <source>
        <dbReference type="ARBA" id="ARBA00022448"/>
    </source>
</evidence>
<name>A0A5C7WJZ0_METME</name>
<dbReference type="Pfam" id="PF04973">
    <property type="entry name" value="NMN_transporter"/>
    <property type="match status" value="1"/>
</dbReference>
<evidence type="ECO:0000313" key="12">
    <source>
        <dbReference type="Proteomes" id="UP000321374"/>
    </source>
</evidence>
<dbReference type="Proteomes" id="UP000321374">
    <property type="component" value="Unassembled WGS sequence"/>
</dbReference>
<comment type="function">
    <text evidence="1">Required for nicotinamide riboside transport across the inner membrane.</text>
</comment>
<organism evidence="11 12">
    <name type="scientific">Methylophilus methylotrophus</name>
    <name type="common">Bacterium W3A1</name>
    <dbReference type="NCBI Taxonomy" id="17"/>
    <lineage>
        <taxon>Bacteria</taxon>
        <taxon>Pseudomonadati</taxon>
        <taxon>Pseudomonadota</taxon>
        <taxon>Betaproteobacteria</taxon>
        <taxon>Nitrosomonadales</taxon>
        <taxon>Methylophilaceae</taxon>
        <taxon>Methylophilus</taxon>
    </lineage>
</organism>
<dbReference type="PANTHER" id="PTHR36122:SF2">
    <property type="entry name" value="NICOTINAMIDE RIBOSIDE TRANSPORTER PNUC"/>
    <property type="match status" value="1"/>
</dbReference>
<dbReference type="EMBL" id="SSGG01000048">
    <property type="protein sequence ID" value="TXI37660.1"/>
    <property type="molecule type" value="Genomic_DNA"/>
</dbReference>
<protein>
    <recommendedName>
        <fullName evidence="4">Nicotinamide riboside transporter PnuC</fullName>
    </recommendedName>
</protein>
<evidence type="ECO:0000256" key="9">
    <source>
        <dbReference type="ARBA" id="ARBA00023136"/>
    </source>
</evidence>
<evidence type="ECO:0000256" key="2">
    <source>
        <dbReference type="ARBA" id="ARBA00004651"/>
    </source>
</evidence>
<comment type="caution">
    <text evidence="11">The sequence shown here is derived from an EMBL/GenBank/DDBJ whole genome shotgun (WGS) entry which is preliminary data.</text>
</comment>
<comment type="similarity">
    <text evidence="3">Belongs to the nicotinamide ribonucleoside (NR) uptake permease (TC 4.B.1) family.</text>
</comment>
<dbReference type="InterPro" id="IPR006419">
    <property type="entry name" value="NMN_transpt_PnuC"/>
</dbReference>
<evidence type="ECO:0000256" key="4">
    <source>
        <dbReference type="ARBA" id="ARBA00017522"/>
    </source>
</evidence>
<reference evidence="11 12" key="1">
    <citation type="submission" date="2018-09" db="EMBL/GenBank/DDBJ databases">
        <title>Metagenome Assembled Genomes from an Advanced Water Purification Facility.</title>
        <authorList>
            <person name="Stamps B.W."/>
            <person name="Spear J.R."/>
        </authorList>
    </citation>
    <scope>NUCLEOTIDE SEQUENCE [LARGE SCALE GENOMIC DNA]</scope>
    <source>
        <strain evidence="11">Bin_42_2</strain>
    </source>
</reference>
<keyword evidence="6" id="KW-1003">Cell membrane</keyword>
<comment type="subcellular location">
    <subcellularLocation>
        <location evidence="2">Cell membrane</location>
        <topology evidence="2">Multi-pass membrane protein</topology>
    </subcellularLocation>
</comment>
<feature type="transmembrane region" description="Helical" evidence="10">
    <location>
        <begin position="177"/>
        <end position="198"/>
    </location>
</feature>
<keyword evidence="7 10" id="KW-0812">Transmembrane</keyword>
<evidence type="ECO:0000256" key="3">
    <source>
        <dbReference type="ARBA" id="ARBA00006669"/>
    </source>
</evidence>
<dbReference type="AlphaFoldDB" id="A0A5C7WJZ0"/>
<dbReference type="NCBIfam" id="TIGR01528">
    <property type="entry name" value="NMN_trans_PnuC"/>
    <property type="match status" value="1"/>
</dbReference>